<feature type="compositionally biased region" description="Low complexity" evidence="1">
    <location>
        <begin position="59"/>
        <end position="74"/>
    </location>
</feature>
<feature type="non-terminal residue" evidence="2">
    <location>
        <position position="103"/>
    </location>
</feature>
<feature type="region of interest" description="Disordered" evidence="1">
    <location>
        <begin position="1"/>
        <end position="103"/>
    </location>
</feature>
<keyword evidence="3" id="KW-1185">Reference proteome</keyword>
<sequence>MDVSCLTFAPERCPRRPPRPPPPSPFLSSGPRAPPPPSRRCRRPRPEGREGGGGGRRGAGSTAQAPALASPPQSRDSNRRARTSARLRPQNQLIGARPAAHMP</sequence>
<evidence type="ECO:0000313" key="3">
    <source>
        <dbReference type="Proteomes" id="UP000837857"/>
    </source>
</evidence>
<evidence type="ECO:0000313" key="2">
    <source>
        <dbReference type="EMBL" id="CAH2046161.1"/>
    </source>
</evidence>
<organism evidence="2 3">
    <name type="scientific">Iphiclides podalirius</name>
    <name type="common">scarce swallowtail</name>
    <dbReference type="NCBI Taxonomy" id="110791"/>
    <lineage>
        <taxon>Eukaryota</taxon>
        <taxon>Metazoa</taxon>
        <taxon>Ecdysozoa</taxon>
        <taxon>Arthropoda</taxon>
        <taxon>Hexapoda</taxon>
        <taxon>Insecta</taxon>
        <taxon>Pterygota</taxon>
        <taxon>Neoptera</taxon>
        <taxon>Endopterygota</taxon>
        <taxon>Lepidoptera</taxon>
        <taxon>Glossata</taxon>
        <taxon>Ditrysia</taxon>
        <taxon>Papilionoidea</taxon>
        <taxon>Papilionidae</taxon>
        <taxon>Papilioninae</taxon>
        <taxon>Iphiclides</taxon>
    </lineage>
</organism>
<proteinExistence type="predicted"/>
<accession>A0ABN8I576</accession>
<dbReference type="Proteomes" id="UP000837857">
    <property type="component" value="Chromosome 16"/>
</dbReference>
<name>A0ABN8I576_9NEOP</name>
<reference evidence="2" key="1">
    <citation type="submission" date="2022-03" db="EMBL/GenBank/DDBJ databases">
        <authorList>
            <person name="Martin H S."/>
        </authorList>
    </citation>
    <scope>NUCLEOTIDE SEQUENCE</scope>
</reference>
<protein>
    <submittedName>
        <fullName evidence="2">Uncharacterized protein</fullName>
    </submittedName>
</protein>
<dbReference type="EMBL" id="OW152828">
    <property type="protein sequence ID" value="CAH2046161.1"/>
    <property type="molecule type" value="Genomic_DNA"/>
</dbReference>
<evidence type="ECO:0000256" key="1">
    <source>
        <dbReference type="SAM" id="MobiDB-lite"/>
    </source>
</evidence>
<gene>
    <name evidence="2" type="ORF">IPOD504_LOCUS5396</name>
</gene>